<reference evidence="4" key="1">
    <citation type="journal article" date="2016" name="Biopolymers">
        <title>Cloning and characterization of novel cyclotides genes from South American plants.</title>
        <authorList>
            <person name="Cunha N.B."/>
            <person name="de Deus Barbosa A.E."/>
            <person name="de Almeida R.G."/>
            <person name="Porto W.F."/>
            <person name="Maximiano M.R."/>
            <person name="Alvares L.C."/>
            <person name="Munhoz C.B."/>
            <person name="Eugenio C.U."/>
            <person name="Viana A.A."/>
            <person name="Franco O.L."/>
            <person name="Dias S.C."/>
        </authorList>
    </citation>
    <scope>NUCLEOTIDE SEQUENCE</scope>
</reference>
<dbReference type="GO" id="GO:0006952">
    <property type="term" value="P:defense response"/>
    <property type="evidence" value="ECO:0007669"/>
    <property type="project" value="UniProtKB-KW"/>
</dbReference>
<evidence type="ECO:0000256" key="2">
    <source>
        <dbReference type="ARBA" id="ARBA00023157"/>
    </source>
</evidence>
<dbReference type="InterPro" id="IPR036146">
    <property type="entry name" value="Cyclotide_sf"/>
</dbReference>
<keyword evidence="2" id="KW-1015">Disulfide bond</keyword>
<dbReference type="Pfam" id="PF03784">
    <property type="entry name" value="Cyclotide"/>
    <property type="match status" value="1"/>
</dbReference>
<organism evidence="4">
    <name type="scientific">Pombalia lanata</name>
    <dbReference type="NCBI Taxonomy" id="1895898"/>
    <lineage>
        <taxon>Eukaryota</taxon>
        <taxon>Viridiplantae</taxon>
        <taxon>Streptophyta</taxon>
        <taxon>Embryophyta</taxon>
        <taxon>Tracheophyta</taxon>
        <taxon>Spermatophyta</taxon>
        <taxon>Magnoliopsida</taxon>
        <taxon>eudicotyledons</taxon>
        <taxon>Gunneridae</taxon>
        <taxon>Pentapetalae</taxon>
        <taxon>rosids</taxon>
        <taxon>fabids</taxon>
        <taxon>Malpighiales</taxon>
        <taxon>Violaceae</taxon>
        <taxon>Pombalia</taxon>
    </lineage>
</organism>
<evidence type="ECO:0000313" key="4">
    <source>
        <dbReference type="EMBL" id="AOG74795.1"/>
    </source>
</evidence>
<name>A0A1B3TNB3_9ROSI</name>
<feature type="chain" id="PRO_5008554156" evidence="3">
    <location>
        <begin position="23"/>
        <end position="109"/>
    </location>
</feature>
<dbReference type="EMBL" id="KX306375">
    <property type="protein sequence ID" value="AOG74795.1"/>
    <property type="molecule type" value="mRNA"/>
</dbReference>
<evidence type="ECO:0000256" key="3">
    <source>
        <dbReference type="SAM" id="SignalP"/>
    </source>
</evidence>
<dbReference type="InterPro" id="IPR012323">
    <property type="entry name" value="Cyclotide_bracelet_CS"/>
</dbReference>
<dbReference type="AlphaFoldDB" id="A0A1B3TNB3"/>
<keyword evidence="3" id="KW-0732">Signal</keyword>
<evidence type="ECO:0000256" key="1">
    <source>
        <dbReference type="ARBA" id="ARBA00022821"/>
    </source>
</evidence>
<sequence length="109" mass="11548">MDAKKMLVGLFLIAALALPALATFEKDVITAETMQAVLEKTGGGNAINLLLNSKTIISKTVLEEALIKTDHSANGVIPCGESCVFIPCISSFLGCSCKNKVCYRNSLVI</sequence>
<dbReference type="PROSITE" id="PS60008">
    <property type="entry name" value="CYCLOTIDE_BRACELET"/>
    <property type="match status" value="1"/>
</dbReference>
<protein>
    <submittedName>
        <fullName evidence="4">Hyla-br1</fullName>
    </submittedName>
</protein>
<dbReference type="InterPro" id="IPR005535">
    <property type="entry name" value="Cyclotide"/>
</dbReference>
<feature type="signal peptide" evidence="3">
    <location>
        <begin position="1"/>
        <end position="22"/>
    </location>
</feature>
<dbReference type="SUPFAM" id="SSF57038">
    <property type="entry name" value="Cyclotides"/>
    <property type="match status" value="1"/>
</dbReference>
<dbReference type="PROSITE" id="PS51052">
    <property type="entry name" value="CYCLOTIDE"/>
    <property type="match status" value="1"/>
</dbReference>
<accession>A0A1B3TNB3</accession>
<keyword evidence="1" id="KW-0611">Plant defense</keyword>
<proteinExistence type="evidence at transcript level"/>